<name>A0A6P8AYT8_PYRGI</name>
<reference evidence="3" key="2">
    <citation type="submission" date="2019-10" db="EMBL/GenBank/DDBJ databases">
        <authorList>
            <consortium name="NCBI Genome Project"/>
        </authorList>
    </citation>
    <scope>NUCLEOTIDE SEQUENCE</scope>
    <source>
        <strain evidence="3">NI907</strain>
    </source>
</reference>
<sequence length="55" mass="6314">MTVRERVIRISDSILYNLYEFMILARRCTIYLCVGVSYLTTGAALYTGPRHQSPT</sequence>
<organism evidence="2 3">
    <name type="scientific">Pyricularia grisea</name>
    <name type="common">Crabgrass-specific blast fungus</name>
    <name type="synonym">Magnaporthe grisea</name>
    <dbReference type="NCBI Taxonomy" id="148305"/>
    <lineage>
        <taxon>Eukaryota</taxon>
        <taxon>Fungi</taxon>
        <taxon>Dikarya</taxon>
        <taxon>Ascomycota</taxon>
        <taxon>Pezizomycotina</taxon>
        <taxon>Sordariomycetes</taxon>
        <taxon>Sordariomycetidae</taxon>
        <taxon>Magnaporthales</taxon>
        <taxon>Pyriculariaceae</taxon>
        <taxon>Pyricularia</taxon>
    </lineage>
</organism>
<keyword evidence="2" id="KW-1185">Reference proteome</keyword>
<reference evidence="2 3" key="1">
    <citation type="journal article" date="2019" name="Mol. Biol. Evol.">
        <title>Blast fungal genomes show frequent chromosomal changes, gene gains and losses, and effector gene turnover.</title>
        <authorList>
            <person name="Gomez Luciano L.B."/>
            <person name="Jason Tsai I."/>
            <person name="Chuma I."/>
            <person name="Tosa Y."/>
            <person name="Chen Y.H."/>
            <person name="Li J.Y."/>
            <person name="Li M.Y."/>
            <person name="Jade Lu M.Y."/>
            <person name="Nakayashiki H."/>
            <person name="Li W.H."/>
        </authorList>
    </citation>
    <scope>NUCLEOTIDE SEQUENCE [LARGE SCALE GENOMIC DNA]</scope>
    <source>
        <strain evidence="2 3">NI907</strain>
    </source>
</reference>
<gene>
    <name evidence="3" type="ORF">PgNI_10970</name>
</gene>
<keyword evidence="1" id="KW-0472">Membrane</keyword>
<reference evidence="3" key="3">
    <citation type="submission" date="2025-08" db="UniProtKB">
        <authorList>
            <consortium name="RefSeq"/>
        </authorList>
    </citation>
    <scope>IDENTIFICATION</scope>
    <source>
        <strain evidence="3">NI907</strain>
    </source>
</reference>
<dbReference type="GeneID" id="41965849"/>
<accession>A0A6P8AYT8</accession>
<dbReference type="KEGG" id="pgri:PgNI_10970"/>
<evidence type="ECO:0000313" key="2">
    <source>
        <dbReference type="Proteomes" id="UP000515153"/>
    </source>
</evidence>
<dbReference type="AlphaFoldDB" id="A0A6P8AYT8"/>
<feature type="transmembrane region" description="Helical" evidence="1">
    <location>
        <begin position="28"/>
        <end position="46"/>
    </location>
</feature>
<keyword evidence="1" id="KW-1133">Transmembrane helix</keyword>
<evidence type="ECO:0000313" key="3">
    <source>
        <dbReference type="RefSeq" id="XP_030980106.1"/>
    </source>
</evidence>
<protein>
    <submittedName>
        <fullName evidence="3">Uncharacterized protein</fullName>
    </submittedName>
</protein>
<proteinExistence type="predicted"/>
<feature type="non-terminal residue" evidence="3">
    <location>
        <position position="55"/>
    </location>
</feature>
<keyword evidence="1" id="KW-0812">Transmembrane</keyword>
<evidence type="ECO:0000256" key="1">
    <source>
        <dbReference type="SAM" id="Phobius"/>
    </source>
</evidence>
<dbReference type="Proteomes" id="UP000515153">
    <property type="component" value="Chromosome VII"/>
</dbReference>
<dbReference type="RefSeq" id="XP_030980106.1">
    <property type="nucleotide sequence ID" value="XM_031130944.1"/>
</dbReference>